<dbReference type="GO" id="GO:0046872">
    <property type="term" value="F:metal ion binding"/>
    <property type="evidence" value="ECO:0007669"/>
    <property type="project" value="UniProtKB-KW"/>
</dbReference>
<comment type="cofactor">
    <cofactor evidence="1">
        <name>thiamine diphosphate</name>
        <dbReference type="ChEBI" id="CHEBI:58937"/>
    </cofactor>
</comment>
<dbReference type="Proteomes" id="UP000775213">
    <property type="component" value="Unassembled WGS sequence"/>
</dbReference>
<protein>
    <recommendedName>
        <fullName evidence="6">Thiamine pyrophosphate enzyme N-terminal TPP-binding domain-containing protein</fullName>
    </recommendedName>
</protein>
<keyword evidence="5" id="KW-0472">Membrane</keyword>
<dbReference type="GO" id="GO:0016829">
    <property type="term" value="F:lyase activity"/>
    <property type="evidence" value="ECO:0007669"/>
    <property type="project" value="UniProtKB-KW"/>
</dbReference>
<dbReference type="PANTHER" id="PTHR43710">
    <property type="entry name" value="2-HYDROXYACYL-COA LYASE"/>
    <property type="match status" value="1"/>
</dbReference>
<evidence type="ECO:0000256" key="3">
    <source>
        <dbReference type="ARBA" id="ARBA00022842"/>
    </source>
</evidence>
<comment type="caution">
    <text evidence="7">The sequence shown here is derived from an EMBL/GenBank/DDBJ whole genome shotgun (WGS) entry which is preliminary data.</text>
</comment>
<reference evidence="7 8" key="1">
    <citation type="journal article" date="2021" name="Hortic Res">
        <title>Chromosome-scale assembly of the Dendrobium chrysotoxum genome enhances the understanding of orchid evolution.</title>
        <authorList>
            <person name="Zhang Y."/>
            <person name="Zhang G.Q."/>
            <person name="Zhang D."/>
            <person name="Liu X.D."/>
            <person name="Xu X.Y."/>
            <person name="Sun W.H."/>
            <person name="Yu X."/>
            <person name="Zhu X."/>
            <person name="Wang Z.W."/>
            <person name="Zhao X."/>
            <person name="Zhong W.Y."/>
            <person name="Chen H."/>
            <person name="Yin W.L."/>
            <person name="Huang T."/>
            <person name="Niu S.C."/>
            <person name="Liu Z.J."/>
        </authorList>
    </citation>
    <scope>NUCLEOTIDE SEQUENCE [LARGE SCALE GENOMIC DNA]</scope>
    <source>
        <strain evidence="7">Lindl</strain>
    </source>
</reference>
<keyword evidence="3" id="KW-0460">Magnesium</keyword>
<dbReference type="Gene3D" id="3.40.50.970">
    <property type="match status" value="1"/>
</dbReference>
<proteinExistence type="predicted"/>
<evidence type="ECO:0000256" key="5">
    <source>
        <dbReference type="SAM" id="Phobius"/>
    </source>
</evidence>
<dbReference type="InterPro" id="IPR029061">
    <property type="entry name" value="THDP-binding"/>
</dbReference>
<feature type="transmembrane region" description="Helical" evidence="5">
    <location>
        <begin position="6"/>
        <end position="26"/>
    </location>
</feature>
<dbReference type="EMBL" id="JAGFBR010000011">
    <property type="protein sequence ID" value="KAH0458966.1"/>
    <property type="molecule type" value="Genomic_DNA"/>
</dbReference>
<gene>
    <name evidence="7" type="ORF">IEQ34_011780</name>
</gene>
<evidence type="ECO:0000259" key="6">
    <source>
        <dbReference type="Pfam" id="PF02776"/>
    </source>
</evidence>
<accession>A0AAV7GQS2</accession>
<dbReference type="GO" id="GO:0005777">
    <property type="term" value="C:peroxisome"/>
    <property type="evidence" value="ECO:0007669"/>
    <property type="project" value="TreeGrafter"/>
</dbReference>
<keyword evidence="2" id="KW-0479">Metal-binding</keyword>
<evidence type="ECO:0000256" key="1">
    <source>
        <dbReference type="ARBA" id="ARBA00001964"/>
    </source>
</evidence>
<dbReference type="CDD" id="cd07035">
    <property type="entry name" value="TPP_PYR_POX_like"/>
    <property type="match status" value="1"/>
</dbReference>
<dbReference type="Pfam" id="PF02776">
    <property type="entry name" value="TPP_enzyme_N"/>
    <property type="match status" value="1"/>
</dbReference>
<feature type="domain" description="Thiamine pyrophosphate enzyme N-terminal TPP-binding" evidence="6">
    <location>
        <begin position="2"/>
        <end position="89"/>
    </location>
</feature>
<evidence type="ECO:0000313" key="7">
    <source>
        <dbReference type="EMBL" id="KAH0458966.1"/>
    </source>
</evidence>
<name>A0AAV7GQS2_DENCH</name>
<dbReference type="AlphaFoldDB" id="A0AAV7GQS2"/>
<dbReference type="GO" id="GO:0001561">
    <property type="term" value="P:fatty acid alpha-oxidation"/>
    <property type="evidence" value="ECO:0007669"/>
    <property type="project" value="TreeGrafter"/>
</dbReference>
<dbReference type="PANTHER" id="PTHR43710:SF2">
    <property type="entry name" value="2-HYDROXYACYL-COA LYASE 1"/>
    <property type="match status" value="1"/>
</dbReference>
<keyword evidence="5" id="KW-1133">Transmembrane helix</keyword>
<keyword evidence="8" id="KW-1185">Reference proteome</keyword>
<organism evidence="7 8">
    <name type="scientific">Dendrobium chrysotoxum</name>
    <name type="common">Orchid</name>
    <dbReference type="NCBI Taxonomy" id="161865"/>
    <lineage>
        <taxon>Eukaryota</taxon>
        <taxon>Viridiplantae</taxon>
        <taxon>Streptophyta</taxon>
        <taxon>Embryophyta</taxon>
        <taxon>Tracheophyta</taxon>
        <taxon>Spermatophyta</taxon>
        <taxon>Magnoliopsida</taxon>
        <taxon>Liliopsida</taxon>
        <taxon>Asparagales</taxon>
        <taxon>Orchidaceae</taxon>
        <taxon>Epidendroideae</taxon>
        <taxon>Malaxideae</taxon>
        <taxon>Dendrobiinae</taxon>
        <taxon>Dendrobium</taxon>
    </lineage>
</organism>
<evidence type="ECO:0000256" key="2">
    <source>
        <dbReference type="ARBA" id="ARBA00022723"/>
    </source>
</evidence>
<dbReference type="InterPro" id="IPR012001">
    <property type="entry name" value="Thiamin_PyroP_enz_TPP-bd_dom"/>
</dbReference>
<dbReference type="GO" id="GO:0030976">
    <property type="term" value="F:thiamine pyrophosphate binding"/>
    <property type="evidence" value="ECO:0007669"/>
    <property type="project" value="InterPro"/>
</dbReference>
<evidence type="ECO:0000313" key="8">
    <source>
        <dbReference type="Proteomes" id="UP000775213"/>
    </source>
</evidence>
<dbReference type="InterPro" id="IPR045025">
    <property type="entry name" value="HACL1-like"/>
</dbReference>
<dbReference type="SUPFAM" id="SSF52518">
    <property type="entry name" value="Thiamin diphosphate-binding fold (THDP-binding)"/>
    <property type="match status" value="1"/>
</dbReference>
<evidence type="ECO:0000256" key="4">
    <source>
        <dbReference type="ARBA" id="ARBA00023239"/>
    </source>
</evidence>
<keyword evidence="4" id="KW-0456">Lyase</keyword>
<keyword evidence="5" id="KW-0812">Transmembrane</keyword>
<sequence length="91" mass="9808">MFGIISIPVTSLATRIIVLSIFFIAFHNEQYAGYATSSYGYLTSCPRVFLTVSGPSCVHGLAGLTNATVNTWPAFMISGSCDQRDFGKGDF</sequence>